<protein>
    <submittedName>
        <fullName evidence="1">Uncharacterized protein</fullName>
    </submittedName>
</protein>
<sequence length="61" mass="7126">MLESDSSQIIEFLLQALEINRSLIAAMNKDWDTEEELYQAVQILTNQQKELEYKVAQKLNP</sequence>
<dbReference type="AlphaFoldDB" id="A0A327PIN0"/>
<organism evidence="1 2">
    <name type="scientific">Algoriphagus yeomjeoni</name>
    <dbReference type="NCBI Taxonomy" id="291403"/>
    <lineage>
        <taxon>Bacteria</taxon>
        <taxon>Pseudomonadati</taxon>
        <taxon>Bacteroidota</taxon>
        <taxon>Cytophagia</taxon>
        <taxon>Cytophagales</taxon>
        <taxon>Cyclobacteriaceae</taxon>
        <taxon>Algoriphagus</taxon>
    </lineage>
</organism>
<name>A0A327PIN0_9BACT</name>
<gene>
    <name evidence="1" type="ORF">LV83_01680</name>
</gene>
<dbReference type="Proteomes" id="UP000249610">
    <property type="component" value="Unassembled WGS sequence"/>
</dbReference>
<evidence type="ECO:0000313" key="2">
    <source>
        <dbReference type="Proteomes" id="UP000249610"/>
    </source>
</evidence>
<comment type="caution">
    <text evidence="1">The sequence shown here is derived from an EMBL/GenBank/DDBJ whole genome shotgun (WGS) entry which is preliminary data.</text>
</comment>
<reference evidence="1 2" key="1">
    <citation type="submission" date="2018-06" db="EMBL/GenBank/DDBJ databases">
        <title>Genomic Encyclopedia of Archaeal and Bacterial Type Strains, Phase II (KMG-II): from individual species to whole genera.</title>
        <authorList>
            <person name="Goeker M."/>
        </authorList>
    </citation>
    <scope>NUCLEOTIDE SEQUENCE [LARGE SCALE GENOMIC DNA]</scope>
    <source>
        <strain evidence="1 2">DSM 23446</strain>
    </source>
</reference>
<dbReference type="EMBL" id="QLLK01000004">
    <property type="protein sequence ID" value="RAI91493.1"/>
    <property type="molecule type" value="Genomic_DNA"/>
</dbReference>
<keyword evidence="2" id="KW-1185">Reference proteome</keyword>
<accession>A0A327PIN0</accession>
<proteinExistence type="predicted"/>
<evidence type="ECO:0000313" key="1">
    <source>
        <dbReference type="EMBL" id="RAI91493.1"/>
    </source>
</evidence>